<dbReference type="OrthoDB" id="4062651at2759"/>
<dbReference type="InterPro" id="IPR051681">
    <property type="entry name" value="Ser/Thr_Kinases-Pseudokinases"/>
</dbReference>
<dbReference type="SUPFAM" id="SSF56112">
    <property type="entry name" value="Protein kinase-like (PK-like)"/>
    <property type="match status" value="1"/>
</dbReference>
<dbReference type="PANTHER" id="PTHR44329">
    <property type="entry name" value="SERINE/THREONINE-PROTEIN KINASE TNNI3K-RELATED"/>
    <property type="match status" value="1"/>
</dbReference>
<organism evidence="2 3">
    <name type="scientific">Stentor coeruleus</name>
    <dbReference type="NCBI Taxonomy" id="5963"/>
    <lineage>
        <taxon>Eukaryota</taxon>
        <taxon>Sar</taxon>
        <taxon>Alveolata</taxon>
        <taxon>Ciliophora</taxon>
        <taxon>Postciliodesmatophora</taxon>
        <taxon>Heterotrichea</taxon>
        <taxon>Heterotrichida</taxon>
        <taxon>Stentoridae</taxon>
        <taxon>Stentor</taxon>
    </lineage>
</organism>
<keyword evidence="3" id="KW-1185">Reference proteome</keyword>
<dbReference type="EMBL" id="MPUH01000152">
    <property type="protein sequence ID" value="OMJ88366.1"/>
    <property type="molecule type" value="Genomic_DNA"/>
</dbReference>
<sequence>MNSKKPYELVSIKGDFHIVYDMLSSYPYYSFKVGLILQTLRSKRRSSQNRNISNTFIENKDPLLYVQLLDSMLNTNLQSSDSLVIVKSLKNPEQSILLKDDLNQSSPDKQIKLFNISQHIDDLTKICFLEDNLTIKFNAFIQEILEDNSSFKSVKFTSKFNQDSFLVISFKDSDEEFQNERDGFFTYSHNSLMKFCGVLNKSRTLFFLYNPMTSLKKKVLLEECFIRKRLEISLEICLIFLYFHAKGQYLLATLGSFAISSCERIVLVRLRQKKSYQYTPPDFFLDTLSEKSDLYSLGMILYAVIFGQKPFNYMRNIISDEEYLQNIIFYKKRPEIPRNVPFMRDDEYIEVVPEVEGLLENLWETSPQDRISLLNVEEHLRMLVNKLPGNCR</sequence>
<evidence type="ECO:0000259" key="1">
    <source>
        <dbReference type="PROSITE" id="PS50011"/>
    </source>
</evidence>
<reference evidence="2 3" key="1">
    <citation type="submission" date="2016-11" db="EMBL/GenBank/DDBJ databases">
        <title>The macronuclear genome of Stentor coeruleus: a giant cell with tiny introns.</title>
        <authorList>
            <person name="Slabodnick M."/>
            <person name="Ruby J.G."/>
            <person name="Reiff S.B."/>
            <person name="Swart E.C."/>
            <person name="Gosai S."/>
            <person name="Prabakaran S."/>
            <person name="Witkowska E."/>
            <person name="Larue G.E."/>
            <person name="Fisher S."/>
            <person name="Freeman R.M."/>
            <person name="Gunawardena J."/>
            <person name="Chu W."/>
            <person name="Stover N.A."/>
            <person name="Gregory B.D."/>
            <person name="Nowacki M."/>
            <person name="Derisi J."/>
            <person name="Roy S.W."/>
            <person name="Marshall W.F."/>
            <person name="Sood P."/>
        </authorList>
    </citation>
    <scope>NUCLEOTIDE SEQUENCE [LARGE SCALE GENOMIC DNA]</scope>
    <source>
        <strain evidence="2">WM001</strain>
    </source>
</reference>
<dbReference type="AlphaFoldDB" id="A0A1R2CHE3"/>
<proteinExistence type="predicted"/>
<dbReference type="Gene3D" id="1.10.510.10">
    <property type="entry name" value="Transferase(Phosphotransferase) domain 1"/>
    <property type="match status" value="1"/>
</dbReference>
<protein>
    <recommendedName>
        <fullName evidence="1">Protein kinase domain-containing protein</fullName>
    </recommendedName>
</protein>
<dbReference type="InterPro" id="IPR011009">
    <property type="entry name" value="Kinase-like_dom_sf"/>
</dbReference>
<dbReference type="GO" id="GO:0004674">
    <property type="term" value="F:protein serine/threonine kinase activity"/>
    <property type="evidence" value="ECO:0007669"/>
    <property type="project" value="TreeGrafter"/>
</dbReference>
<dbReference type="SMART" id="SM00220">
    <property type="entry name" value="S_TKc"/>
    <property type="match status" value="1"/>
</dbReference>
<dbReference type="InterPro" id="IPR000719">
    <property type="entry name" value="Prot_kinase_dom"/>
</dbReference>
<comment type="caution">
    <text evidence="2">The sequence shown here is derived from an EMBL/GenBank/DDBJ whole genome shotgun (WGS) entry which is preliminary data.</text>
</comment>
<feature type="domain" description="Protein kinase" evidence="1">
    <location>
        <begin position="1"/>
        <end position="382"/>
    </location>
</feature>
<gene>
    <name evidence="2" type="ORF">SteCoe_9682</name>
</gene>
<dbReference type="PROSITE" id="PS50011">
    <property type="entry name" value="PROTEIN_KINASE_DOM"/>
    <property type="match status" value="1"/>
</dbReference>
<accession>A0A1R2CHE3</accession>
<evidence type="ECO:0000313" key="2">
    <source>
        <dbReference type="EMBL" id="OMJ88366.1"/>
    </source>
</evidence>
<dbReference type="Proteomes" id="UP000187209">
    <property type="component" value="Unassembled WGS sequence"/>
</dbReference>
<dbReference type="GO" id="GO:0005524">
    <property type="term" value="F:ATP binding"/>
    <property type="evidence" value="ECO:0007669"/>
    <property type="project" value="InterPro"/>
</dbReference>
<name>A0A1R2CHE3_9CILI</name>
<evidence type="ECO:0000313" key="3">
    <source>
        <dbReference type="Proteomes" id="UP000187209"/>
    </source>
</evidence>